<evidence type="ECO:0000256" key="2">
    <source>
        <dbReference type="SAM" id="MobiDB-lite"/>
    </source>
</evidence>
<dbReference type="Gene3D" id="1.10.510.10">
    <property type="entry name" value="Transferase(Phosphotransferase) domain 1"/>
    <property type="match status" value="2"/>
</dbReference>
<evidence type="ECO:0000256" key="1">
    <source>
        <dbReference type="SAM" id="Coils"/>
    </source>
</evidence>
<gene>
    <name evidence="4" type="ORF">M9Y10_029655</name>
</gene>
<dbReference type="InterPro" id="IPR050167">
    <property type="entry name" value="Ser_Thr_protein_kinase"/>
</dbReference>
<comment type="caution">
    <text evidence="4">The sequence shown here is derived from an EMBL/GenBank/DDBJ whole genome shotgun (WGS) entry which is preliminary data.</text>
</comment>
<feature type="region of interest" description="Disordered" evidence="2">
    <location>
        <begin position="118"/>
        <end position="139"/>
    </location>
</feature>
<keyword evidence="5" id="KW-1185">Reference proteome</keyword>
<dbReference type="PANTHER" id="PTHR23257">
    <property type="entry name" value="SERINE-THREONINE PROTEIN KINASE"/>
    <property type="match status" value="1"/>
</dbReference>
<proteinExistence type="predicted"/>
<dbReference type="EMBL" id="JAPFFF010000004">
    <property type="protein sequence ID" value="KAK8892428.1"/>
    <property type="molecule type" value="Genomic_DNA"/>
</dbReference>
<feature type="coiled-coil region" evidence="1">
    <location>
        <begin position="142"/>
        <end position="183"/>
    </location>
</feature>
<organism evidence="4 5">
    <name type="scientific">Tritrichomonas musculus</name>
    <dbReference type="NCBI Taxonomy" id="1915356"/>
    <lineage>
        <taxon>Eukaryota</taxon>
        <taxon>Metamonada</taxon>
        <taxon>Parabasalia</taxon>
        <taxon>Tritrichomonadida</taxon>
        <taxon>Tritrichomonadidae</taxon>
        <taxon>Tritrichomonas</taxon>
    </lineage>
</organism>
<evidence type="ECO:0000313" key="5">
    <source>
        <dbReference type="Proteomes" id="UP001470230"/>
    </source>
</evidence>
<dbReference type="PANTHER" id="PTHR23257:SF958">
    <property type="entry name" value="SERINE_THREONINE-PROTEIN KINASE WNK4"/>
    <property type="match status" value="1"/>
</dbReference>
<dbReference type="Pfam" id="PF00069">
    <property type="entry name" value="Pkinase"/>
    <property type="match status" value="1"/>
</dbReference>
<dbReference type="InterPro" id="IPR000719">
    <property type="entry name" value="Prot_kinase_dom"/>
</dbReference>
<dbReference type="PROSITE" id="PS00108">
    <property type="entry name" value="PROTEIN_KINASE_ST"/>
    <property type="match status" value="1"/>
</dbReference>
<dbReference type="Proteomes" id="UP001470230">
    <property type="component" value="Unassembled WGS sequence"/>
</dbReference>
<reference evidence="4 5" key="1">
    <citation type="submission" date="2024-04" db="EMBL/GenBank/DDBJ databases">
        <title>Tritrichomonas musculus Genome.</title>
        <authorList>
            <person name="Alves-Ferreira E."/>
            <person name="Grigg M."/>
            <person name="Lorenzi H."/>
            <person name="Galac M."/>
        </authorList>
    </citation>
    <scope>NUCLEOTIDE SEQUENCE [LARGE SCALE GENOMIC DNA]</scope>
    <source>
        <strain evidence="4 5">EAF2021</strain>
    </source>
</reference>
<evidence type="ECO:0000313" key="4">
    <source>
        <dbReference type="EMBL" id="KAK8892428.1"/>
    </source>
</evidence>
<sequence>MRCLHEHGILHSDLKPANILIDSNHYPRVCDFGLSRCLSSATLKTLVNKALKGIRPEFASDVPDKTKDLITRCWSHDVEERPTFKEIFEMLTNDFSFSSESVEEDEIREFIEILEESSENDDSSIADKKQQSHVGIIEDEEKRKLQDEIEILKANYEDSKNEIKTKDEEKRKLQAEIIQLKEKYLK</sequence>
<dbReference type="PROSITE" id="PS50011">
    <property type="entry name" value="PROTEIN_KINASE_DOM"/>
    <property type="match status" value="1"/>
</dbReference>
<protein>
    <recommendedName>
        <fullName evidence="3">Protein kinase domain-containing protein</fullName>
    </recommendedName>
</protein>
<dbReference type="InterPro" id="IPR008271">
    <property type="entry name" value="Ser/Thr_kinase_AS"/>
</dbReference>
<feature type="domain" description="Protein kinase" evidence="3">
    <location>
        <begin position="1"/>
        <end position="185"/>
    </location>
</feature>
<dbReference type="InterPro" id="IPR011009">
    <property type="entry name" value="Kinase-like_dom_sf"/>
</dbReference>
<evidence type="ECO:0000259" key="3">
    <source>
        <dbReference type="PROSITE" id="PS50011"/>
    </source>
</evidence>
<keyword evidence="1" id="KW-0175">Coiled coil</keyword>
<name>A0ABR2KNM0_9EUKA</name>
<accession>A0ABR2KNM0</accession>
<dbReference type="SUPFAM" id="SSF56112">
    <property type="entry name" value="Protein kinase-like (PK-like)"/>
    <property type="match status" value="1"/>
</dbReference>